<name>A0ABR9HZG9_9PSEU</name>
<dbReference type="PROSITE" id="PS00108">
    <property type="entry name" value="PROTEIN_KINASE_ST"/>
    <property type="match status" value="1"/>
</dbReference>
<dbReference type="Proteomes" id="UP000631670">
    <property type="component" value="Unassembled WGS sequence"/>
</dbReference>
<evidence type="ECO:0000256" key="4">
    <source>
        <dbReference type="ARBA" id="ARBA00022741"/>
    </source>
</evidence>
<dbReference type="InterPro" id="IPR000719">
    <property type="entry name" value="Prot_kinase_dom"/>
</dbReference>
<evidence type="ECO:0000256" key="2">
    <source>
        <dbReference type="ARBA" id="ARBA00022527"/>
    </source>
</evidence>
<dbReference type="EMBL" id="JADBEG010000001">
    <property type="protein sequence ID" value="MBE1496316.1"/>
    <property type="molecule type" value="Genomic_DNA"/>
</dbReference>
<feature type="transmembrane region" description="Helical" evidence="8">
    <location>
        <begin position="330"/>
        <end position="351"/>
    </location>
</feature>
<feature type="binding site" evidence="7">
    <location>
        <position position="35"/>
    </location>
    <ligand>
        <name>ATP</name>
        <dbReference type="ChEBI" id="CHEBI:30616"/>
    </ligand>
</feature>
<evidence type="ECO:0000256" key="5">
    <source>
        <dbReference type="ARBA" id="ARBA00022777"/>
    </source>
</evidence>
<feature type="transmembrane region" description="Helical" evidence="8">
    <location>
        <begin position="302"/>
        <end position="324"/>
    </location>
</feature>
<dbReference type="RefSeq" id="WP_158104404.1">
    <property type="nucleotide sequence ID" value="NZ_JADBEG010000001.1"/>
</dbReference>
<keyword evidence="6 7" id="KW-0067">ATP-binding</keyword>
<gene>
    <name evidence="10" type="ORF">H4696_003416</name>
</gene>
<keyword evidence="8" id="KW-0812">Transmembrane</keyword>
<keyword evidence="8" id="KW-1133">Transmembrane helix</keyword>
<reference evidence="10 11" key="1">
    <citation type="submission" date="2020-10" db="EMBL/GenBank/DDBJ databases">
        <title>Sequencing the genomes of 1000 actinobacteria strains.</title>
        <authorList>
            <person name="Klenk H.-P."/>
        </authorList>
    </citation>
    <scope>NUCLEOTIDE SEQUENCE [LARGE SCALE GENOMIC DNA]</scope>
    <source>
        <strain evidence="10 11">DSM 44653</strain>
    </source>
</reference>
<keyword evidence="8" id="KW-0472">Membrane</keyword>
<evidence type="ECO:0000313" key="10">
    <source>
        <dbReference type="EMBL" id="MBE1496316.1"/>
    </source>
</evidence>
<dbReference type="Gene3D" id="3.30.200.20">
    <property type="entry name" value="Phosphorylase Kinase, domain 1"/>
    <property type="match status" value="1"/>
</dbReference>
<organism evidence="10 11">
    <name type="scientific">Amycolatopsis lexingtonensis</name>
    <dbReference type="NCBI Taxonomy" id="218822"/>
    <lineage>
        <taxon>Bacteria</taxon>
        <taxon>Bacillati</taxon>
        <taxon>Actinomycetota</taxon>
        <taxon>Actinomycetes</taxon>
        <taxon>Pseudonocardiales</taxon>
        <taxon>Pseudonocardiaceae</taxon>
        <taxon>Amycolatopsis</taxon>
    </lineage>
</organism>
<dbReference type="Gene3D" id="1.10.510.10">
    <property type="entry name" value="Transferase(Phosphotransferase) domain 1"/>
    <property type="match status" value="1"/>
</dbReference>
<dbReference type="PROSITE" id="PS50011">
    <property type="entry name" value="PROTEIN_KINASE_DOM"/>
    <property type="match status" value="1"/>
</dbReference>
<keyword evidence="3 10" id="KW-0808">Transferase</keyword>
<evidence type="ECO:0000256" key="7">
    <source>
        <dbReference type="PROSITE-ProRule" id="PRU10141"/>
    </source>
</evidence>
<keyword evidence="11" id="KW-1185">Reference proteome</keyword>
<evidence type="ECO:0000259" key="9">
    <source>
        <dbReference type="PROSITE" id="PS50011"/>
    </source>
</evidence>
<dbReference type="InterPro" id="IPR017441">
    <property type="entry name" value="Protein_kinase_ATP_BS"/>
</dbReference>
<accession>A0ABR9HZG9</accession>
<evidence type="ECO:0000256" key="3">
    <source>
        <dbReference type="ARBA" id="ARBA00022679"/>
    </source>
</evidence>
<dbReference type="PANTHER" id="PTHR43289:SF6">
    <property type="entry name" value="SERINE_THREONINE-PROTEIN KINASE NEKL-3"/>
    <property type="match status" value="1"/>
</dbReference>
<feature type="domain" description="Protein kinase" evidence="9">
    <location>
        <begin position="6"/>
        <end position="263"/>
    </location>
</feature>
<protein>
    <recommendedName>
        <fullName evidence="1">non-specific serine/threonine protein kinase</fullName>
        <ecNumber evidence="1">2.7.11.1</ecNumber>
    </recommendedName>
</protein>
<dbReference type="GO" id="GO:0016740">
    <property type="term" value="F:transferase activity"/>
    <property type="evidence" value="ECO:0007669"/>
    <property type="project" value="UniProtKB-KW"/>
</dbReference>
<evidence type="ECO:0000256" key="8">
    <source>
        <dbReference type="SAM" id="Phobius"/>
    </source>
</evidence>
<evidence type="ECO:0000256" key="1">
    <source>
        <dbReference type="ARBA" id="ARBA00012513"/>
    </source>
</evidence>
<proteinExistence type="predicted"/>
<dbReference type="PROSITE" id="PS00107">
    <property type="entry name" value="PROTEIN_KINASE_ATP"/>
    <property type="match status" value="1"/>
</dbReference>
<dbReference type="Pfam" id="PF00069">
    <property type="entry name" value="Pkinase"/>
    <property type="match status" value="1"/>
</dbReference>
<dbReference type="PANTHER" id="PTHR43289">
    <property type="entry name" value="MITOGEN-ACTIVATED PROTEIN KINASE KINASE KINASE 20-RELATED"/>
    <property type="match status" value="1"/>
</dbReference>
<dbReference type="InterPro" id="IPR008271">
    <property type="entry name" value="Ser/Thr_kinase_AS"/>
</dbReference>
<evidence type="ECO:0000256" key="6">
    <source>
        <dbReference type="ARBA" id="ARBA00022840"/>
    </source>
</evidence>
<dbReference type="InterPro" id="IPR011009">
    <property type="entry name" value="Kinase-like_dom_sf"/>
</dbReference>
<sequence length="453" mass="49228">MIGGRYRLISELGAGGFGRVWRAHDETLGVDVAIKEMRLPPSSSEVERAERLKRAEREARHAARLRDHPKVVAVHDVVVEDGTPWIVMRLVDGHTLATRLDSGPLSPEQAAPIATALLEALRAAGDAEIAHRDVKPGNVLLTERGQVLLTDFGIATHDADTRLTSTGMFIGSVEYTAPERLEGRGRGTVSDLFSLGATLYHAVEGVSPFRRDTAKASMAAILFDQPPHPARAGGLTQLITRLLEKDPDRRPSFPEALALALALATVDSPQRETLPPTRREHQPPPTSGPMTFAVHRFGSYRAIAIAVVLFFAALGLGFMITAAIESGDKSLNFWVGIAWLGFAAVLGWVIARNRNQLVITPDDVGIRQGSGQTLSLEWPAVDTVTLFSHNARSRTFTQVQIKAHPDRADVHGGAGAAVKRNHLGHWVIPYVDADLAELTEAFRSYAPTTVRIR</sequence>
<dbReference type="CDD" id="cd14014">
    <property type="entry name" value="STKc_PknB_like"/>
    <property type="match status" value="1"/>
</dbReference>
<keyword evidence="2" id="KW-0723">Serine/threonine-protein kinase</keyword>
<dbReference type="SMART" id="SM00220">
    <property type="entry name" value="S_TKc"/>
    <property type="match status" value="1"/>
</dbReference>
<evidence type="ECO:0000313" key="11">
    <source>
        <dbReference type="Proteomes" id="UP000631670"/>
    </source>
</evidence>
<dbReference type="EC" id="2.7.11.1" evidence="1"/>
<comment type="caution">
    <text evidence="10">The sequence shown here is derived from an EMBL/GenBank/DDBJ whole genome shotgun (WGS) entry which is preliminary data.</text>
</comment>
<keyword evidence="5" id="KW-0418">Kinase</keyword>
<keyword evidence="4 7" id="KW-0547">Nucleotide-binding</keyword>
<dbReference type="SUPFAM" id="SSF56112">
    <property type="entry name" value="Protein kinase-like (PK-like)"/>
    <property type="match status" value="1"/>
</dbReference>